<keyword evidence="3" id="KW-1185">Reference proteome</keyword>
<accession>A0ABZ2EL07</accession>
<feature type="transmembrane region" description="Helical" evidence="1">
    <location>
        <begin position="12"/>
        <end position="32"/>
    </location>
</feature>
<dbReference type="SUPFAM" id="SSF48208">
    <property type="entry name" value="Six-hairpin glycosidases"/>
    <property type="match status" value="2"/>
</dbReference>
<reference evidence="3" key="1">
    <citation type="submission" date="2024-01" db="EMBL/GenBank/DDBJ databases">
        <title>Mycovorax composti gen. nov. sp. nov., a member of the family Chitinophagaceae isolated from button mushroom compost.</title>
        <authorList>
            <person name="Thai M."/>
            <person name="Bell T.L."/>
            <person name="Kertesz M.A."/>
        </authorList>
    </citation>
    <scope>NUCLEOTIDE SEQUENCE [LARGE SCALE GENOMIC DNA]</scope>
    <source>
        <strain evidence="3">C216</strain>
    </source>
</reference>
<evidence type="ECO:0000313" key="3">
    <source>
        <dbReference type="Proteomes" id="UP001321305"/>
    </source>
</evidence>
<gene>
    <name evidence="2" type="ORF">PIECOFPK_01788</name>
</gene>
<protein>
    <recommendedName>
        <fullName evidence="4">Alpha-L-rhamnosidase six-hairpin glycosidase domain-containing protein</fullName>
    </recommendedName>
</protein>
<evidence type="ECO:0000256" key="1">
    <source>
        <dbReference type="SAM" id="Phobius"/>
    </source>
</evidence>
<keyword evidence="1" id="KW-1133">Transmembrane helix</keyword>
<proteinExistence type="predicted"/>
<dbReference type="RefSeq" id="WP_409965642.1">
    <property type="nucleotide sequence ID" value="NZ_CP144143.1"/>
</dbReference>
<dbReference type="EMBL" id="CP144143">
    <property type="protein sequence ID" value="WWC84056.1"/>
    <property type="molecule type" value="Genomic_DNA"/>
</dbReference>
<evidence type="ECO:0008006" key="4">
    <source>
        <dbReference type="Google" id="ProtNLM"/>
    </source>
</evidence>
<name>A0ABZ2EL07_9BACT</name>
<evidence type="ECO:0000313" key="2">
    <source>
        <dbReference type="EMBL" id="WWC84056.1"/>
    </source>
</evidence>
<dbReference type="Gene3D" id="1.50.10.20">
    <property type="match status" value="1"/>
</dbReference>
<keyword evidence="1" id="KW-0812">Transmembrane</keyword>
<keyword evidence="1" id="KW-0472">Membrane</keyword>
<dbReference type="InterPro" id="IPR008928">
    <property type="entry name" value="6-hairpin_glycosidase_sf"/>
</dbReference>
<sequence length="702" mass="81343">MSNSIYDIITTRMYLKVFRILVIVFLIPYTLLAQQKSDIPSGLKRFVASVSASKIGEAVAEIDFKRLSKDLYYGRVRWNLSASVQQNAVEVTVIPAFQPNFHWAPHLTPTDNHIIPQHVFRAPALIVADNSYTFSLIPDLDLIKKNSLPWMMDLNARDNRLMLGLGKSKITDHVLYEREIGMTIPSGEMVIGFYLLVSDKAAAIHNPFHRTINFMWTQWGEPLYKVGEPLHQKSMEPYVKHTYEWAFKNWRDAVWQEFDLNGKRVGAPVFIVNTTQSPNYPGQVNEREFRSIWNQAWFNSLRSAQGLYRYALRTHNDTLKQYALMTKELALAFPQTNGLFKSVIAVEMEQVEIDGKKVNRSKSWDTRYFGNSNRNPYTWDARLSPYHIADMSFTAYWMLVWYNELEQDHRLLSYAKNYADALIQLQDAEGFFPAWMNLETLQPMEHLQQSPETSVSVTFLSAMYKATGDVRYLQAAERAMKAVITKIIPQGQWEDFETYWSCSRVGSDKWVGKKVARNNMFKQNTFCIYWTAEALLELYKLTRKKEYLRWGQRTLDELLMAQAIWQPPFIAIRSLGGFGVMNADAEWNDSRQSLFAGLIIEYGKVQKNKQYIQRGLAALRASFTMMYTPLNPSTMKQWQARWPFFGEKDYGFMMENYGHDGVTNDAGLGIGEFTIYDWGNGAAAEAYNRLVDKYGRRFVEEN</sequence>
<organism evidence="2 3">
    <name type="scientific">Mycovorax composti</name>
    <dbReference type="NCBI Taxonomy" id="2962693"/>
    <lineage>
        <taxon>Bacteria</taxon>
        <taxon>Pseudomonadati</taxon>
        <taxon>Bacteroidota</taxon>
        <taxon>Chitinophagia</taxon>
        <taxon>Chitinophagales</taxon>
        <taxon>Chitinophagaceae</taxon>
        <taxon>Mycovorax</taxon>
    </lineage>
</organism>
<dbReference type="Proteomes" id="UP001321305">
    <property type="component" value="Chromosome"/>
</dbReference>